<feature type="compositionally biased region" description="Basic and acidic residues" evidence="1">
    <location>
        <begin position="241"/>
        <end position="258"/>
    </location>
</feature>
<dbReference type="PANTHER" id="PTHR14557">
    <property type="entry name" value="PROTEIN C7ORF21"/>
    <property type="match status" value="1"/>
</dbReference>
<organism evidence="4 5">
    <name type="scientific">Ridgeia piscesae</name>
    <name type="common">Tubeworm</name>
    <dbReference type="NCBI Taxonomy" id="27915"/>
    <lineage>
        <taxon>Eukaryota</taxon>
        <taxon>Metazoa</taxon>
        <taxon>Spiralia</taxon>
        <taxon>Lophotrochozoa</taxon>
        <taxon>Annelida</taxon>
        <taxon>Polychaeta</taxon>
        <taxon>Sedentaria</taxon>
        <taxon>Canalipalpata</taxon>
        <taxon>Sabellida</taxon>
        <taxon>Siboglinidae</taxon>
        <taxon>Ridgeia</taxon>
    </lineage>
</organism>
<evidence type="ECO:0000256" key="2">
    <source>
        <dbReference type="SAM" id="Phobius"/>
    </source>
</evidence>
<dbReference type="InterPro" id="IPR040352">
    <property type="entry name" value="TMUB1/2"/>
</dbReference>
<evidence type="ECO:0000313" key="4">
    <source>
        <dbReference type="EMBL" id="KAK2190964.1"/>
    </source>
</evidence>
<dbReference type="PANTHER" id="PTHR14557:SF5">
    <property type="entry name" value="UBIQUITIN-LIKE DOMAIN-CONTAINING PROTEIN"/>
    <property type="match status" value="1"/>
</dbReference>
<keyword evidence="2" id="KW-0812">Transmembrane</keyword>
<feature type="transmembrane region" description="Helical" evidence="2">
    <location>
        <begin position="517"/>
        <end position="544"/>
    </location>
</feature>
<evidence type="ECO:0000259" key="3">
    <source>
        <dbReference type="PROSITE" id="PS50053"/>
    </source>
</evidence>
<dbReference type="EMBL" id="JAODUO010000064">
    <property type="protein sequence ID" value="KAK2190964.1"/>
    <property type="molecule type" value="Genomic_DNA"/>
</dbReference>
<keyword evidence="2" id="KW-1133">Transmembrane helix</keyword>
<sequence length="554" mass="59425">MMSLPVLAGLGDGLVVVLGILMALVVVIFAWWSTNVAETRVVGVIYLSTSHFNRLLQHLGQTPATATAAGHPTTFLAPSTDADTVNAVSQSRATSDAGRDTASSAVAVKHDVTPSVHGECPPGQHVTALSTNDASESREAADRDVYVDAQTDSAHCHENCTESGRLHATPDGMVLEGCTHLDDTVGGVWWAGEHTEDTRASGTGIRHRRLEPVNATTNTQLDDTDVRYTCRCSSSHVTQATRRDQESHQEESSEEEHMSLWGVGEGNNEMCSEGGSAAERGSQVGGTGAEGGIGGVSEVTDSLGEVRVQENTVSSQTLVSCDSPSFRTHRYMSDDTGASMAYSSDPQTDTVPEKCNREPCEGGRCTKSTVPEGGSAATDTEISRTVLRARQTGHVTVRLKYLDDQQRDVQTRLEDTVADFKRQHFAAELSANCTVRFVHNGQELCGDTATLRSFNVVDNSVIHCWLSRPVQPAPGSATGSSPVVTAAATQLDFSCLVLPLFAMLLLLVWYCRFSYHVYFSAVSTFCLVAMTLVFAVCMFVSLQFGDDAIDEVAM</sequence>
<dbReference type="AlphaFoldDB" id="A0AAD9PA00"/>
<keyword evidence="2" id="KW-0472">Membrane</keyword>
<dbReference type="CDD" id="cd17057">
    <property type="entry name" value="Ubl_TMUB1_like"/>
    <property type="match status" value="1"/>
</dbReference>
<feature type="region of interest" description="Disordered" evidence="1">
    <location>
        <begin position="271"/>
        <end position="292"/>
    </location>
</feature>
<feature type="region of interest" description="Disordered" evidence="1">
    <location>
        <begin position="237"/>
        <end position="258"/>
    </location>
</feature>
<name>A0AAD9PA00_RIDPI</name>
<dbReference type="Proteomes" id="UP001209878">
    <property type="component" value="Unassembled WGS sequence"/>
</dbReference>
<gene>
    <name evidence="4" type="ORF">NP493_64g06005</name>
</gene>
<dbReference type="Gene3D" id="3.10.20.90">
    <property type="entry name" value="Phosphatidylinositol 3-kinase Catalytic Subunit, Chain A, domain 1"/>
    <property type="match status" value="1"/>
</dbReference>
<dbReference type="SUPFAM" id="SSF54236">
    <property type="entry name" value="Ubiquitin-like"/>
    <property type="match status" value="1"/>
</dbReference>
<dbReference type="InterPro" id="IPR000626">
    <property type="entry name" value="Ubiquitin-like_dom"/>
</dbReference>
<evidence type="ECO:0000256" key="1">
    <source>
        <dbReference type="SAM" id="MobiDB-lite"/>
    </source>
</evidence>
<comment type="caution">
    <text evidence="4">The sequence shown here is derived from an EMBL/GenBank/DDBJ whole genome shotgun (WGS) entry which is preliminary data.</text>
</comment>
<dbReference type="GO" id="GO:0036503">
    <property type="term" value="P:ERAD pathway"/>
    <property type="evidence" value="ECO:0007669"/>
    <property type="project" value="InterPro"/>
</dbReference>
<protein>
    <recommendedName>
        <fullName evidence="3">Ubiquitin-like domain-containing protein</fullName>
    </recommendedName>
</protein>
<feature type="transmembrane region" description="Helical" evidence="2">
    <location>
        <begin position="491"/>
        <end position="510"/>
    </location>
</feature>
<feature type="domain" description="Ubiquitin-like" evidence="3">
    <location>
        <begin position="395"/>
        <end position="463"/>
    </location>
</feature>
<keyword evidence="5" id="KW-1185">Reference proteome</keyword>
<feature type="region of interest" description="Disordered" evidence="1">
    <location>
        <begin position="112"/>
        <end position="139"/>
    </location>
</feature>
<feature type="region of interest" description="Disordered" evidence="1">
    <location>
        <begin position="337"/>
        <end position="379"/>
    </location>
</feature>
<evidence type="ECO:0000313" key="5">
    <source>
        <dbReference type="Proteomes" id="UP001209878"/>
    </source>
</evidence>
<proteinExistence type="predicted"/>
<feature type="transmembrane region" description="Helical" evidence="2">
    <location>
        <begin position="7"/>
        <end position="32"/>
    </location>
</feature>
<dbReference type="InterPro" id="IPR029071">
    <property type="entry name" value="Ubiquitin-like_domsf"/>
</dbReference>
<dbReference type="Pfam" id="PF00240">
    <property type="entry name" value="ubiquitin"/>
    <property type="match status" value="1"/>
</dbReference>
<feature type="compositionally biased region" description="Gly residues" evidence="1">
    <location>
        <begin position="283"/>
        <end position="292"/>
    </location>
</feature>
<reference evidence="4" key="1">
    <citation type="journal article" date="2023" name="Mol. Biol. Evol.">
        <title>Third-Generation Sequencing Reveals the Adaptive Role of the Epigenome in Three Deep-Sea Polychaetes.</title>
        <authorList>
            <person name="Perez M."/>
            <person name="Aroh O."/>
            <person name="Sun Y."/>
            <person name="Lan Y."/>
            <person name="Juniper S.K."/>
            <person name="Young C.R."/>
            <person name="Angers B."/>
            <person name="Qian P.Y."/>
        </authorList>
    </citation>
    <scope>NUCLEOTIDE SEQUENCE</scope>
    <source>
        <strain evidence="4">R07B-5</strain>
    </source>
</reference>
<feature type="compositionally biased region" description="Polar residues" evidence="1">
    <location>
        <begin position="341"/>
        <end position="350"/>
    </location>
</feature>
<accession>A0AAD9PA00</accession>
<feature type="compositionally biased region" description="Basic and acidic residues" evidence="1">
    <location>
        <begin position="351"/>
        <end position="361"/>
    </location>
</feature>
<dbReference type="PROSITE" id="PS50053">
    <property type="entry name" value="UBIQUITIN_2"/>
    <property type="match status" value="1"/>
</dbReference>